<dbReference type="CDD" id="cd01994">
    <property type="entry name" value="AANH_PF0828-like"/>
    <property type="match status" value="1"/>
</dbReference>
<accession>A0ABP1CZ10</accession>
<comment type="catalytic activity">
    <reaction evidence="5">
        <text>diphthine-[translation elongation factor 2] + NH4(+) + ATP = diphthamide-[translation elongation factor 2] + AMP + diphosphate + H(+)</text>
        <dbReference type="Rhea" id="RHEA:19753"/>
        <dbReference type="Rhea" id="RHEA-COMP:10172"/>
        <dbReference type="Rhea" id="RHEA-COMP:10174"/>
        <dbReference type="ChEBI" id="CHEBI:15378"/>
        <dbReference type="ChEBI" id="CHEBI:16692"/>
        <dbReference type="ChEBI" id="CHEBI:28938"/>
        <dbReference type="ChEBI" id="CHEBI:30616"/>
        <dbReference type="ChEBI" id="CHEBI:33019"/>
        <dbReference type="ChEBI" id="CHEBI:82696"/>
        <dbReference type="ChEBI" id="CHEBI:456215"/>
        <dbReference type="EC" id="6.3.1.14"/>
    </reaction>
</comment>
<dbReference type="SUPFAM" id="SSF55298">
    <property type="entry name" value="YjgF-like"/>
    <property type="match status" value="2"/>
</dbReference>
<dbReference type="PANTHER" id="PTHR12196:SF2">
    <property type="entry name" value="DIPHTHINE--AMMONIA LIGASE"/>
    <property type="match status" value="1"/>
</dbReference>
<protein>
    <recommendedName>
        <fullName evidence="2">Diphthine--ammonia ligase</fullName>
        <ecNumber evidence="1">6.3.1.14</ecNumber>
    </recommendedName>
    <alternativeName>
        <fullName evidence="3">Diphthamide synthase</fullName>
    </alternativeName>
    <alternativeName>
        <fullName evidence="4">Diphthamide synthetase</fullName>
    </alternativeName>
</protein>
<feature type="domain" description="Diphthamide synthase" evidence="6">
    <location>
        <begin position="1"/>
        <end position="260"/>
    </location>
</feature>
<keyword evidence="8" id="KW-1185">Reference proteome</keyword>
<proteinExistence type="predicted"/>
<dbReference type="InterPro" id="IPR006175">
    <property type="entry name" value="YjgF/YER057c/UK114"/>
</dbReference>
<dbReference type="Proteomes" id="UP001497453">
    <property type="component" value="Chromosome 2"/>
</dbReference>
<evidence type="ECO:0000256" key="4">
    <source>
        <dbReference type="ARBA" id="ARBA00031552"/>
    </source>
</evidence>
<evidence type="ECO:0000313" key="7">
    <source>
        <dbReference type="EMBL" id="CAL1700875.1"/>
    </source>
</evidence>
<name>A0ABP1CZ10_9APHY</name>
<evidence type="ECO:0000259" key="6">
    <source>
        <dbReference type="Pfam" id="PF01902"/>
    </source>
</evidence>
<dbReference type="EC" id="6.3.1.14" evidence="1"/>
<dbReference type="Pfam" id="PF01042">
    <property type="entry name" value="Ribonuc_L-PSP"/>
    <property type="match status" value="1"/>
</dbReference>
<dbReference type="EMBL" id="OZ037945">
    <property type="protein sequence ID" value="CAL1700875.1"/>
    <property type="molecule type" value="Genomic_DNA"/>
</dbReference>
<evidence type="ECO:0000313" key="8">
    <source>
        <dbReference type="Proteomes" id="UP001497453"/>
    </source>
</evidence>
<dbReference type="InterPro" id="IPR035959">
    <property type="entry name" value="RutC-like_sf"/>
</dbReference>
<sequence length="689" mass="76488">MKYVALLSGGKDSCYNLLHCAHNGHELVAAASLRPELGKDEIDSYMYQTVGQDAIELVAEALDIPLYRGTIKGTAVNMGTEYGARQATKSAAVRGDETEDLFELLSSVKDKHPDVQGVSAGAILSNYQRVRVEHVCVCFSYLRYRTLRLYYRCRRLSLTPLCYLWQRDQRELLSEMIQAGLEAVLIKVAGIGLTTKHLGRTLSQMQPTLLKLNDLYELHPCGEGGEYETLTLDCPLFKRRISLEEVEIVIHSDKDFATVAYLRIKIAKLVPKDEAFVQMLPVPPLLEDEFVEMQMAADEPAGTIPSLASGKFRPAQLSDSYPNSKRCGRWVTIGNVQRSVSNPDSAIDIHEEVRECFHIIQAHLQKYGLDFSHIANINIFLSSMDLFSRVNETYAMFFGSAPPARACVAADLPSPIHVRLECIAYAEESERDRAVLHVQGLSYWAPANIGPYSQAVVIKEQRMFLSGQIGLIPSNLTLPSPQALSTETALSCQHVKRVARALCEPGRWRSHCQLALYWLQSATDVPVVRHATAKLEDTSSPTLYVVVASLPKGALVEKQVLLHTGRFEVPDEEGELQMQSFSPLFQTGDISGQDGAGYWELSRFPVGSSSCAILCVRGLLDKSTIDAHLPGILSKRVVSVRLFYVPSESSPPVPSFVQDEELPLTLISARFISSRCSDNWDYAICLISE</sequence>
<dbReference type="InterPro" id="IPR030662">
    <property type="entry name" value="DPH6/MJ0570"/>
</dbReference>
<dbReference type="InterPro" id="IPR002761">
    <property type="entry name" value="Diphthami_syn_dom"/>
</dbReference>
<dbReference type="Gene3D" id="3.30.1330.40">
    <property type="entry name" value="RutC-like"/>
    <property type="match status" value="2"/>
</dbReference>
<dbReference type="PANTHER" id="PTHR12196">
    <property type="entry name" value="DOMAIN OF UNKNOWN FUNCTION 71 DUF71 -CONTAINING PROTEIN"/>
    <property type="match status" value="1"/>
</dbReference>
<evidence type="ECO:0000256" key="5">
    <source>
        <dbReference type="ARBA" id="ARBA00048108"/>
    </source>
</evidence>
<dbReference type="Gene3D" id="3.40.50.620">
    <property type="entry name" value="HUPs"/>
    <property type="match status" value="1"/>
</dbReference>
<reference evidence="8" key="1">
    <citation type="submission" date="2024-04" db="EMBL/GenBank/DDBJ databases">
        <authorList>
            <person name="Shaw F."/>
            <person name="Minotto A."/>
        </authorList>
    </citation>
    <scope>NUCLEOTIDE SEQUENCE [LARGE SCALE GENOMIC DNA]</scope>
</reference>
<dbReference type="SUPFAM" id="SSF52402">
    <property type="entry name" value="Adenine nucleotide alpha hydrolases-like"/>
    <property type="match status" value="1"/>
</dbReference>
<dbReference type="CDD" id="cd06155">
    <property type="entry name" value="eu_AANH_C_1"/>
    <property type="match status" value="1"/>
</dbReference>
<gene>
    <name evidence="7" type="ORF">GFSPODELE1_LOCUS3327</name>
</gene>
<evidence type="ECO:0000256" key="3">
    <source>
        <dbReference type="ARBA" id="ARBA00029814"/>
    </source>
</evidence>
<dbReference type="Gene3D" id="3.90.1490.10">
    <property type="entry name" value="putative n-type atp pyrophosphatase, domain 2"/>
    <property type="match status" value="1"/>
</dbReference>
<organism evidence="7 8">
    <name type="scientific">Somion occarium</name>
    <dbReference type="NCBI Taxonomy" id="3059160"/>
    <lineage>
        <taxon>Eukaryota</taxon>
        <taxon>Fungi</taxon>
        <taxon>Dikarya</taxon>
        <taxon>Basidiomycota</taxon>
        <taxon>Agaricomycotina</taxon>
        <taxon>Agaricomycetes</taxon>
        <taxon>Polyporales</taxon>
        <taxon>Cerrenaceae</taxon>
        <taxon>Somion</taxon>
    </lineage>
</organism>
<dbReference type="Pfam" id="PF01902">
    <property type="entry name" value="Diphthami_syn_2"/>
    <property type="match status" value="1"/>
</dbReference>
<dbReference type="InterPro" id="IPR014729">
    <property type="entry name" value="Rossmann-like_a/b/a_fold"/>
</dbReference>
<evidence type="ECO:0000256" key="2">
    <source>
        <dbReference type="ARBA" id="ARBA00018426"/>
    </source>
</evidence>
<evidence type="ECO:0000256" key="1">
    <source>
        <dbReference type="ARBA" id="ARBA00012089"/>
    </source>
</evidence>